<comment type="caution">
    <text evidence="1">The sequence shown here is derived from an EMBL/GenBank/DDBJ whole genome shotgun (WGS) entry which is preliminary data.</text>
</comment>
<reference evidence="1 2" key="1">
    <citation type="submission" date="2023-05" db="EMBL/GenBank/DDBJ databases">
        <title>Streptantibioticus silvisoli sp. nov., acidotolerant actinomycetes 1 from pine litter.</title>
        <authorList>
            <person name="Swiecimska M."/>
            <person name="Golinska P."/>
            <person name="Sangal V."/>
            <person name="Wachnowicz B."/>
            <person name="Goodfellow M."/>
        </authorList>
    </citation>
    <scope>NUCLEOTIDE SEQUENCE [LARGE SCALE GENOMIC DNA]</scope>
    <source>
        <strain evidence="1 2">SL54</strain>
    </source>
</reference>
<evidence type="ECO:0000313" key="1">
    <source>
        <dbReference type="EMBL" id="MDI5964054.1"/>
    </source>
</evidence>
<keyword evidence="2" id="KW-1185">Reference proteome</keyword>
<dbReference type="EMBL" id="JAAGKO020000020">
    <property type="protein sequence ID" value="MDI5964054.1"/>
    <property type="molecule type" value="Genomic_DNA"/>
</dbReference>
<accession>A0ABT6W1B1</accession>
<sequence length="81" mass="9227">MRIDLSAARQTVAELAEELAKLDGREVDETPTRAGVRNRSELTRTLLRASHLGDRAAVQTMDVYHDFKMRDVEQDGDSRRE</sequence>
<gene>
    <name evidence="1" type="ORF">POF43_015240</name>
</gene>
<dbReference type="Proteomes" id="UP001156398">
    <property type="component" value="Unassembled WGS sequence"/>
</dbReference>
<proteinExistence type="predicted"/>
<name>A0ABT6W1B1_9ACTN</name>
<evidence type="ECO:0000313" key="2">
    <source>
        <dbReference type="Proteomes" id="UP001156398"/>
    </source>
</evidence>
<dbReference type="RefSeq" id="WP_271321885.1">
    <property type="nucleotide sequence ID" value="NZ_JAAGKO020000020.1"/>
</dbReference>
<organism evidence="1 2">
    <name type="scientific">Streptantibioticus silvisoli</name>
    <dbReference type="NCBI Taxonomy" id="2705255"/>
    <lineage>
        <taxon>Bacteria</taxon>
        <taxon>Bacillati</taxon>
        <taxon>Actinomycetota</taxon>
        <taxon>Actinomycetes</taxon>
        <taxon>Kitasatosporales</taxon>
        <taxon>Streptomycetaceae</taxon>
        <taxon>Streptantibioticus</taxon>
    </lineage>
</organism>
<protein>
    <submittedName>
        <fullName evidence="1">Uncharacterized protein</fullName>
    </submittedName>
</protein>